<feature type="binding site" evidence="5">
    <location>
        <position position="243"/>
    </location>
    <ligand>
        <name>Zn(2+)</name>
        <dbReference type="ChEBI" id="CHEBI:29105"/>
        <label>2</label>
    </ligand>
</feature>
<dbReference type="PIRSF" id="PIRSF000948">
    <property type="entry name" value="Sphingomy_PDE"/>
    <property type="match status" value="1"/>
</dbReference>
<feature type="binding site" evidence="5">
    <location>
        <position position="243"/>
    </location>
    <ligand>
        <name>Zn(2+)</name>
        <dbReference type="ChEBI" id="CHEBI:29105"/>
        <label>1</label>
    </ligand>
</feature>
<evidence type="ECO:0000259" key="8">
    <source>
        <dbReference type="PROSITE" id="PS50015"/>
    </source>
</evidence>
<feature type="binding site" evidence="5">
    <location>
        <position position="426"/>
    </location>
    <ligand>
        <name>Zn(2+)</name>
        <dbReference type="ChEBI" id="CHEBI:29105"/>
        <label>2</label>
    </ligand>
</feature>
<dbReference type="SUPFAM" id="SSF56300">
    <property type="entry name" value="Metallo-dependent phosphatases"/>
    <property type="match status" value="1"/>
</dbReference>
<dbReference type="EMBL" id="LFZN01000104">
    <property type="protein sequence ID" value="KXS98860.1"/>
    <property type="molecule type" value="Genomic_DNA"/>
</dbReference>
<evidence type="ECO:0000256" key="4">
    <source>
        <dbReference type="PIRNR" id="PIRNR000948"/>
    </source>
</evidence>
<dbReference type="GO" id="GO:0016798">
    <property type="term" value="F:hydrolase activity, acting on glycosyl bonds"/>
    <property type="evidence" value="ECO:0007669"/>
    <property type="project" value="UniProtKB-KW"/>
</dbReference>
<dbReference type="GO" id="GO:0006685">
    <property type="term" value="P:sphingomyelin catabolic process"/>
    <property type="evidence" value="ECO:0007669"/>
    <property type="project" value="UniProtKB-UniRule"/>
</dbReference>
<comment type="similarity">
    <text evidence="4">Belongs to the acid sphingomyelinase family.</text>
</comment>
<evidence type="ECO:0000313" key="10">
    <source>
        <dbReference type="Proteomes" id="UP000070133"/>
    </source>
</evidence>
<reference evidence="9 10" key="1">
    <citation type="submission" date="2015-07" db="EMBL/GenBank/DDBJ databases">
        <title>Comparative genomics of the Sigatoka disease complex on banana suggests a link between parallel evolutionary changes in Pseudocercospora fijiensis and Pseudocercospora eumusae and increased virulence on the banana host.</title>
        <authorList>
            <person name="Chang T.-C."/>
            <person name="Salvucci A."/>
            <person name="Crous P.W."/>
            <person name="Stergiopoulos I."/>
        </authorList>
    </citation>
    <scope>NUCLEOTIDE SEQUENCE [LARGE SCALE GENOMIC DNA]</scope>
    <source>
        <strain evidence="9 10">CBS 114824</strain>
    </source>
</reference>
<feature type="disulfide bond" evidence="6">
    <location>
        <begin position="190"/>
        <end position="214"/>
    </location>
</feature>
<feature type="binding site" evidence="5">
    <location>
        <position position="171"/>
    </location>
    <ligand>
        <name>Zn(2+)</name>
        <dbReference type="ChEBI" id="CHEBI:29105"/>
        <label>1</label>
    </ligand>
</feature>
<protein>
    <recommendedName>
        <fullName evidence="4">Sphingomyelin phosphodiesterase</fullName>
    </recommendedName>
</protein>
<evidence type="ECO:0000256" key="6">
    <source>
        <dbReference type="PIRSR" id="PIRSR000948-2"/>
    </source>
</evidence>
<dbReference type="PANTHER" id="PTHR10340">
    <property type="entry name" value="SPHINGOMYELIN PHOSPHODIESTERASE"/>
    <property type="match status" value="1"/>
</dbReference>
<comment type="function">
    <text evidence="4">Converts sphingomyelin to ceramide.</text>
</comment>
<name>A0A139H8T0_9PEZI</name>
<feature type="disulfide bond" evidence="6">
    <location>
        <begin position="85"/>
        <end position="96"/>
    </location>
</feature>
<feature type="binding site" evidence="5">
    <location>
        <position position="428"/>
    </location>
    <ligand>
        <name>Zn(2+)</name>
        <dbReference type="ChEBI" id="CHEBI:29105"/>
        <label>1</label>
    </ligand>
</feature>
<dbReference type="Proteomes" id="UP000070133">
    <property type="component" value="Unassembled WGS sequence"/>
</dbReference>
<keyword evidence="2 6" id="KW-1015">Disulfide bond</keyword>
<evidence type="ECO:0000256" key="2">
    <source>
        <dbReference type="ARBA" id="ARBA00023157"/>
    </source>
</evidence>
<keyword evidence="5" id="KW-0479">Metal-binding</keyword>
<accession>A0A139H8T0</accession>
<dbReference type="InterPro" id="IPR029052">
    <property type="entry name" value="Metallo-depent_PP-like"/>
</dbReference>
<dbReference type="PANTHER" id="PTHR10340:SF34">
    <property type="entry name" value="SPHINGOMYELIN PHOSPHODIESTERASE"/>
    <property type="match status" value="1"/>
</dbReference>
<feature type="binding site" evidence="5">
    <location>
        <position position="169"/>
    </location>
    <ligand>
        <name>Zn(2+)</name>
        <dbReference type="ChEBI" id="CHEBI:29105"/>
        <label>1</label>
    </ligand>
</feature>
<dbReference type="InterPro" id="IPR004843">
    <property type="entry name" value="Calcineurin-like_PHP"/>
</dbReference>
<dbReference type="STRING" id="321146.A0A139H8T0"/>
<dbReference type="GO" id="GO:0046872">
    <property type="term" value="F:metal ion binding"/>
    <property type="evidence" value="ECO:0007669"/>
    <property type="project" value="UniProtKB-KW"/>
</dbReference>
<evidence type="ECO:0000313" key="9">
    <source>
        <dbReference type="EMBL" id="KXS98860.1"/>
    </source>
</evidence>
<dbReference type="Pfam" id="PF00149">
    <property type="entry name" value="Metallophos"/>
    <property type="match status" value="1"/>
</dbReference>
<feature type="domain" description="Saposin B-type" evidence="8">
    <location>
        <begin position="52"/>
        <end position="136"/>
    </location>
</feature>
<keyword evidence="1 4" id="KW-0378">Hydrolase</keyword>
<dbReference type="AlphaFoldDB" id="A0A139H8T0"/>
<dbReference type="GO" id="GO:0016020">
    <property type="term" value="C:membrane"/>
    <property type="evidence" value="ECO:0007669"/>
    <property type="project" value="GOC"/>
</dbReference>
<dbReference type="OrthoDB" id="282973at2759"/>
<evidence type="ECO:0000256" key="5">
    <source>
        <dbReference type="PIRSR" id="PIRSR000948-1"/>
    </source>
</evidence>
<proteinExistence type="inferred from homology"/>
<keyword evidence="3" id="KW-0325">Glycoprotein</keyword>
<keyword evidence="5" id="KW-0862">Zinc</keyword>
<dbReference type="GO" id="GO:0004767">
    <property type="term" value="F:sphingomyelin phosphodiesterase activity"/>
    <property type="evidence" value="ECO:0007669"/>
    <property type="project" value="UniProtKB-UniRule"/>
</dbReference>
<dbReference type="CDD" id="cd00842">
    <property type="entry name" value="MPP_ASMase"/>
    <property type="match status" value="1"/>
</dbReference>
<organism evidence="9 10">
    <name type="scientific">Pseudocercospora eumusae</name>
    <dbReference type="NCBI Taxonomy" id="321146"/>
    <lineage>
        <taxon>Eukaryota</taxon>
        <taxon>Fungi</taxon>
        <taxon>Dikarya</taxon>
        <taxon>Ascomycota</taxon>
        <taxon>Pezizomycotina</taxon>
        <taxon>Dothideomycetes</taxon>
        <taxon>Dothideomycetidae</taxon>
        <taxon>Mycosphaerellales</taxon>
        <taxon>Mycosphaerellaceae</taxon>
        <taxon>Pseudocercospora</taxon>
    </lineage>
</organism>
<comment type="caution">
    <text evidence="9">The sequence shown here is derived from an EMBL/GenBank/DDBJ whole genome shotgun (WGS) entry which is preliminary data.</text>
</comment>
<feature type="binding site" evidence="5">
    <location>
        <position position="392"/>
    </location>
    <ligand>
        <name>Zn(2+)</name>
        <dbReference type="ChEBI" id="CHEBI:29105"/>
        <label>2</label>
    </ligand>
</feature>
<evidence type="ECO:0000256" key="7">
    <source>
        <dbReference type="SAM" id="MobiDB-lite"/>
    </source>
</evidence>
<feature type="disulfide bond" evidence="6">
    <location>
        <begin position="184"/>
        <end position="189"/>
    </location>
</feature>
<gene>
    <name evidence="9" type="ORF">AC578_10835</name>
</gene>
<dbReference type="InterPro" id="IPR011160">
    <property type="entry name" value="Sphingomy_PDE"/>
</dbReference>
<sequence length="632" mass="70495">MAPANHIVALAHLGERQTEVHFGPCTVRYLEVLCIASQDRPSDDHFLMQIENTASCSQCRTVLFSLKALARFGDQAVVNALTTGCIQAGAEDEDVCKGIIAQEGPIVARTIRNIAIPSHTSDLLCTVLLAQCHVPKVRPHQVKFPRPKPNTTRPAPSGREPIKFVHLSDVHVDLNYEVGSNANCSKPICCRSFTPSDAPGNNSYPAGPHGDHNCDSPKTLEQSFYAAINAFAPDAKFALFTGDIPEHHVWLVNQSSVTHSIEDTYHEMSSALKMPVFGTLGNHEAAPVNSYPFKGVVDPISSQWVYDVVSKAWSKWIGKESRAAADEYGAYAYKVPNMNLRVISLNTNLFYKFNLWVFEADMQYDPNRQFKWLVDELQSAEDAGERVYIMGHMPPGVNDALHDGSNYFDQVVNRYDATIAAMFWGHTHKESFELSYSNHSDLSHLTASMVSYISPSLTPTSGSPAFRLFTVDPITFGVLDITTYSAPLEHPGYQKKGPVWSEYTSAKDTYGRLIGWTDSKSELTPAFWHNVTEAFEADQEAFQAYYNRKSRGWETAECIDDCKKDEICQLRAAEAQYNCQVPNRRFPSDKRNRQLGIKIDDDECHSSGLANILQVIASRGAEKRLIEPKQDL</sequence>
<feature type="binding site" evidence="5">
    <location>
        <position position="282"/>
    </location>
    <ligand>
        <name>Zn(2+)</name>
        <dbReference type="ChEBI" id="CHEBI:29105"/>
        <label>2</label>
    </ligand>
</feature>
<dbReference type="InterPro" id="IPR041805">
    <property type="entry name" value="ASMase/PPN1_MPP"/>
</dbReference>
<evidence type="ECO:0000256" key="3">
    <source>
        <dbReference type="ARBA" id="ARBA00023180"/>
    </source>
</evidence>
<feature type="disulfide bond" evidence="6">
    <location>
        <begin position="56"/>
        <end position="132"/>
    </location>
</feature>
<feature type="region of interest" description="Disordered" evidence="7">
    <location>
        <begin position="140"/>
        <end position="160"/>
    </location>
</feature>
<dbReference type="PROSITE" id="PS50015">
    <property type="entry name" value="SAP_B"/>
    <property type="match status" value="1"/>
</dbReference>
<evidence type="ECO:0000256" key="1">
    <source>
        <dbReference type="ARBA" id="ARBA00022801"/>
    </source>
</evidence>
<dbReference type="Gene3D" id="3.60.21.10">
    <property type="match status" value="1"/>
</dbReference>
<dbReference type="InterPro" id="IPR008139">
    <property type="entry name" value="SaposinB_dom"/>
</dbReference>
<feature type="disulfide bond" evidence="6">
    <location>
        <begin position="558"/>
        <end position="562"/>
    </location>
</feature>
<comment type="cofactor">
    <cofactor evidence="5">
        <name>Zn(2+)</name>
        <dbReference type="ChEBI" id="CHEBI:29105"/>
    </cofactor>
    <text evidence="5">Binds 2 Zn(2+) ions per subunit.</text>
</comment>
<keyword evidence="4" id="KW-0326">Glycosidase</keyword>
<keyword evidence="10" id="KW-1185">Reference proteome</keyword>